<feature type="domain" description="Tyr recombinase" evidence="6">
    <location>
        <begin position="322"/>
        <end position="506"/>
    </location>
</feature>
<dbReference type="Proteomes" id="UP000216113">
    <property type="component" value="Unassembled WGS sequence"/>
</dbReference>
<keyword evidence="2" id="KW-0229">DNA integration</keyword>
<dbReference type="EMBL" id="NQKL01000034">
    <property type="protein sequence ID" value="OZY39244.1"/>
    <property type="molecule type" value="Genomic_DNA"/>
</dbReference>
<dbReference type="GO" id="GO:0006310">
    <property type="term" value="P:DNA recombination"/>
    <property type="evidence" value="ECO:0007669"/>
    <property type="project" value="UniProtKB-KW"/>
</dbReference>
<feature type="coiled-coil region" evidence="5">
    <location>
        <begin position="57"/>
        <end position="112"/>
    </location>
</feature>
<evidence type="ECO:0000256" key="4">
    <source>
        <dbReference type="ARBA" id="ARBA00023172"/>
    </source>
</evidence>
<dbReference type="InterPro" id="IPR011010">
    <property type="entry name" value="DNA_brk_join_enz"/>
</dbReference>
<organism evidence="7 8">
    <name type="scientific">Pseudomonas fragi</name>
    <dbReference type="NCBI Taxonomy" id="296"/>
    <lineage>
        <taxon>Bacteria</taxon>
        <taxon>Pseudomonadati</taxon>
        <taxon>Pseudomonadota</taxon>
        <taxon>Gammaproteobacteria</taxon>
        <taxon>Pseudomonadales</taxon>
        <taxon>Pseudomonadaceae</taxon>
        <taxon>Pseudomonas</taxon>
    </lineage>
</organism>
<dbReference type="SUPFAM" id="SSF56349">
    <property type="entry name" value="DNA breaking-rejoining enzymes"/>
    <property type="match status" value="1"/>
</dbReference>
<dbReference type="InterPro" id="IPR002104">
    <property type="entry name" value="Integrase_catalytic"/>
</dbReference>
<dbReference type="PANTHER" id="PTHR30349:SF41">
    <property type="entry name" value="INTEGRASE_RECOMBINASE PROTEIN MJ0367-RELATED"/>
    <property type="match status" value="1"/>
</dbReference>
<dbReference type="PANTHER" id="PTHR30349">
    <property type="entry name" value="PHAGE INTEGRASE-RELATED"/>
    <property type="match status" value="1"/>
</dbReference>
<dbReference type="Pfam" id="PF20172">
    <property type="entry name" value="DUF6538"/>
    <property type="match status" value="1"/>
</dbReference>
<dbReference type="PROSITE" id="PS51898">
    <property type="entry name" value="TYR_RECOMBINASE"/>
    <property type="match status" value="1"/>
</dbReference>
<evidence type="ECO:0000313" key="8">
    <source>
        <dbReference type="Proteomes" id="UP000216113"/>
    </source>
</evidence>
<comment type="similarity">
    <text evidence="1">Belongs to the 'phage' integrase family.</text>
</comment>
<dbReference type="InterPro" id="IPR013762">
    <property type="entry name" value="Integrase-like_cat_sf"/>
</dbReference>
<evidence type="ECO:0000256" key="2">
    <source>
        <dbReference type="ARBA" id="ARBA00022908"/>
    </source>
</evidence>
<dbReference type="Pfam" id="PF00589">
    <property type="entry name" value="Phage_integrase"/>
    <property type="match status" value="1"/>
</dbReference>
<dbReference type="RefSeq" id="WP_095031272.1">
    <property type="nucleotide sequence ID" value="NZ_CP129917.1"/>
</dbReference>
<keyword evidence="5" id="KW-0175">Coiled coil</keyword>
<name>A0A266LMK8_PSEFR</name>
<evidence type="ECO:0000256" key="3">
    <source>
        <dbReference type="ARBA" id="ARBA00023125"/>
    </source>
</evidence>
<accession>A0A266LMK8</accession>
<evidence type="ECO:0000259" key="6">
    <source>
        <dbReference type="PROSITE" id="PS51898"/>
    </source>
</evidence>
<evidence type="ECO:0000256" key="5">
    <source>
        <dbReference type="SAM" id="Coils"/>
    </source>
</evidence>
<dbReference type="Gene3D" id="1.10.443.10">
    <property type="entry name" value="Intergrase catalytic core"/>
    <property type="match status" value="1"/>
</dbReference>
<dbReference type="GO" id="GO:0015074">
    <property type="term" value="P:DNA integration"/>
    <property type="evidence" value="ECO:0007669"/>
    <property type="project" value="UniProtKB-KW"/>
</dbReference>
<sequence length="512" mass="58958">MAVDNLKNIDGTWYVRVAIPRDVRSEFGNRTEFLKSLKTGRKSEAMVLRTKDLHEFKSLITKARKKAETELERAEIASQPVNVGFEELYEALDEIKQRLAGQQVERKNAFEESGYEDVHALREISSHHALLNQRAEEKALMGESLNPEMASLLSDLTLFESEPTKSFKRSEELLARLEKTMNLGSFKGYVGSREESKLTNNLISETTKLVKKHPLNEKNIIGFHAHEVKRKVTLYSVDRHVKRLRMLKEFIEKNKFEMDYESTRIYLETLQSTDNTKVQYICSFSAFYKYMFNDVDFRKEYPVNPFLNHALNKIRQGARKDEVRKAFTKEQVKNLYGNALSQEKNRLADLIRLGAYTGARIEEICQIKLDDLVEVDGVFCFDIKRSKTKAGERLVPVHSEIKPLVERLMEESKDGFLLKTNRGGKYGVKSKDMSTEFSKFKTALGYSRELVFHSFRHTMVTELERADVKNILVMSIVGHEVGGNLSMTFDRYSDGPTPVAKKEAIEKVKFGI</sequence>
<evidence type="ECO:0000313" key="7">
    <source>
        <dbReference type="EMBL" id="OZY39244.1"/>
    </source>
</evidence>
<comment type="caution">
    <text evidence="7">The sequence shown here is derived from an EMBL/GenBank/DDBJ whole genome shotgun (WGS) entry which is preliminary data.</text>
</comment>
<keyword evidence="3" id="KW-0238">DNA-binding</keyword>
<dbReference type="AlphaFoldDB" id="A0A266LMK8"/>
<keyword evidence="4" id="KW-0233">DNA recombination</keyword>
<dbReference type="GO" id="GO:0003677">
    <property type="term" value="F:DNA binding"/>
    <property type="evidence" value="ECO:0007669"/>
    <property type="project" value="UniProtKB-KW"/>
</dbReference>
<dbReference type="InterPro" id="IPR050090">
    <property type="entry name" value="Tyrosine_recombinase_XerCD"/>
</dbReference>
<reference evidence="7 8" key="1">
    <citation type="submission" date="2017-08" db="EMBL/GenBank/DDBJ databases">
        <title>Genomic and metabolic characterisation of spoilage-associated Pseudomonas species.</title>
        <authorList>
            <person name="Stanborough T."/>
            <person name="Fegan N."/>
            <person name="Powell S.M."/>
            <person name="Singh T."/>
            <person name="Tamplin M.L."/>
            <person name="Chandry P.S."/>
        </authorList>
    </citation>
    <scope>NUCLEOTIDE SEQUENCE [LARGE SCALE GENOMIC DNA]</scope>
    <source>
        <strain evidence="7 8">F1820</strain>
    </source>
</reference>
<dbReference type="InterPro" id="IPR046668">
    <property type="entry name" value="DUF6538"/>
</dbReference>
<proteinExistence type="inferred from homology"/>
<gene>
    <name evidence="7" type="ORF">CJF43_24015</name>
</gene>
<protein>
    <submittedName>
        <fullName evidence="7">Integrase</fullName>
    </submittedName>
</protein>
<evidence type="ECO:0000256" key="1">
    <source>
        <dbReference type="ARBA" id="ARBA00008857"/>
    </source>
</evidence>